<keyword evidence="1" id="KW-1133">Transmembrane helix</keyword>
<dbReference type="Proteomes" id="UP000266313">
    <property type="component" value="Chromosome"/>
</dbReference>
<protein>
    <submittedName>
        <fullName evidence="2">Uncharacterized protein</fullName>
    </submittedName>
</protein>
<dbReference type="KEGG" id="mmai:sS8_3604"/>
<evidence type="ECO:0000256" key="1">
    <source>
        <dbReference type="SAM" id="Phobius"/>
    </source>
</evidence>
<reference evidence="2 3" key="1">
    <citation type="submission" date="2016-12" db="EMBL/GenBank/DDBJ databases">
        <title>Genome sequencing of Methylocaldum marinum.</title>
        <authorList>
            <person name="Takeuchi M."/>
            <person name="Kamagata Y."/>
            <person name="Hiraoka S."/>
            <person name="Oshima K."/>
            <person name="Hattori M."/>
            <person name="Iwasaki W."/>
        </authorList>
    </citation>
    <scope>NUCLEOTIDE SEQUENCE [LARGE SCALE GENOMIC DNA]</scope>
    <source>
        <strain evidence="2 3">S8</strain>
    </source>
</reference>
<accession>A0A250KX57</accession>
<dbReference type="AlphaFoldDB" id="A0A250KX57"/>
<dbReference type="EMBL" id="AP017928">
    <property type="protein sequence ID" value="BBA35541.1"/>
    <property type="molecule type" value="Genomic_DNA"/>
</dbReference>
<gene>
    <name evidence="2" type="ORF">sS8_3604</name>
</gene>
<keyword evidence="3" id="KW-1185">Reference proteome</keyword>
<feature type="transmembrane region" description="Helical" evidence="1">
    <location>
        <begin position="20"/>
        <end position="38"/>
    </location>
</feature>
<keyword evidence="1" id="KW-0812">Transmembrane</keyword>
<evidence type="ECO:0000313" key="2">
    <source>
        <dbReference type="EMBL" id="BBA35541.1"/>
    </source>
</evidence>
<name>A0A250KX57_9GAMM</name>
<sequence>MYVPVRPEPAPESNRIGAEVLPGVGIIVALVVVVQPAFRVFPLVLEAQLDLEVGVVGGSLVASREAAGQAGVAFLD</sequence>
<evidence type="ECO:0000313" key="3">
    <source>
        <dbReference type="Proteomes" id="UP000266313"/>
    </source>
</evidence>
<organism evidence="2 3">
    <name type="scientific">Methylocaldum marinum</name>
    <dbReference type="NCBI Taxonomy" id="1432792"/>
    <lineage>
        <taxon>Bacteria</taxon>
        <taxon>Pseudomonadati</taxon>
        <taxon>Pseudomonadota</taxon>
        <taxon>Gammaproteobacteria</taxon>
        <taxon>Methylococcales</taxon>
        <taxon>Methylococcaceae</taxon>
        <taxon>Methylocaldum</taxon>
    </lineage>
</organism>
<keyword evidence="1" id="KW-0472">Membrane</keyword>
<proteinExistence type="predicted"/>